<reference evidence="6 7" key="1">
    <citation type="submission" date="2011-02" db="EMBL/GenBank/DDBJ databases">
        <title>The Genome Sequence of Sphaeroforma arctica JP610.</title>
        <authorList>
            <consortium name="The Broad Institute Genome Sequencing Platform"/>
            <person name="Russ C."/>
            <person name="Cuomo C."/>
            <person name="Young S.K."/>
            <person name="Zeng Q."/>
            <person name="Gargeya S."/>
            <person name="Alvarado L."/>
            <person name="Berlin A."/>
            <person name="Chapman S.B."/>
            <person name="Chen Z."/>
            <person name="Freedman E."/>
            <person name="Gellesch M."/>
            <person name="Goldberg J."/>
            <person name="Griggs A."/>
            <person name="Gujja S."/>
            <person name="Heilman E."/>
            <person name="Heiman D."/>
            <person name="Howarth C."/>
            <person name="Mehta T."/>
            <person name="Neiman D."/>
            <person name="Pearson M."/>
            <person name="Roberts A."/>
            <person name="Saif S."/>
            <person name="Shea T."/>
            <person name="Shenoy N."/>
            <person name="Sisk P."/>
            <person name="Stolte C."/>
            <person name="Sykes S."/>
            <person name="White J."/>
            <person name="Yandava C."/>
            <person name="Burger G."/>
            <person name="Gray M.W."/>
            <person name="Holland P.W.H."/>
            <person name="King N."/>
            <person name="Lang F.B.F."/>
            <person name="Roger A.J."/>
            <person name="Ruiz-Trillo I."/>
            <person name="Haas B."/>
            <person name="Nusbaum C."/>
            <person name="Birren B."/>
        </authorList>
    </citation>
    <scope>NUCLEOTIDE SEQUENCE [LARGE SCALE GENOMIC DNA]</scope>
    <source>
        <strain evidence="6 7">JP610</strain>
    </source>
</reference>
<protein>
    <recommendedName>
        <fullName evidence="5">HotDog ACOT-type domain-containing protein</fullName>
    </recommendedName>
</protein>
<evidence type="ECO:0000313" key="7">
    <source>
        <dbReference type="Proteomes" id="UP000054560"/>
    </source>
</evidence>
<keyword evidence="4" id="KW-0809">Transit peptide</keyword>
<dbReference type="OrthoDB" id="331699at2759"/>
<dbReference type="GeneID" id="25901020"/>
<proteinExistence type="inferred from homology"/>
<evidence type="ECO:0000256" key="4">
    <source>
        <dbReference type="ARBA" id="ARBA00022946"/>
    </source>
</evidence>
<dbReference type="PROSITE" id="PS51770">
    <property type="entry name" value="HOTDOG_ACOT"/>
    <property type="match status" value="1"/>
</dbReference>
<keyword evidence="2" id="KW-0677">Repeat</keyword>
<dbReference type="AlphaFoldDB" id="A0A0L0GED2"/>
<keyword evidence="7" id="KW-1185">Reference proteome</keyword>
<dbReference type="CDD" id="cd03442">
    <property type="entry name" value="BFIT_BACH"/>
    <property type="match status" value="1"/>
</dbReference>
<evidence type="ECO:0000256" key="3">
    <source>
        <dbReference type="ARBA" id="ARBA00022801"/>
    </source>
</evidence>
<gene>
    <name evidence="6" type="ORF">SARC_00516</name>
</gene>
<dbReference type="InterPro" id="IPR006683">
    <property type="entry name" value="Thioestr_dom"/>
</dbReference>
<dbReference type="eggNOG" id="KOG2763">
    <property type="taxonomic scope" value="Eukaryota"/>
</dbReference>
<organism evidence="6 7">
    <name type="scientific">Sphaeroforma arctica JP610</name>
    <dbReference type="NCBI Taxonomy" id="667725"/>
    <lineage>
        <taxon>Eukaryota</taxon>
        <taxon>Ichthyosporea</taxon>
        <taxon>Ichthyophonida</taxon>
        <taxon>Sphaeroforma</taxon>
    </lineage>
</organism>
<dbReference type="GO" id="GO:0006637">
    <property type="term" value="P:acyl-CoA metabolic process"/>
    <property type="evidence" value="ECO:0007669"/>
    <property type="project" value="TreeGrafter"/>
</dbReference>
<dbReference type="Pfam" id="PF03061">
    <property type="entry name" value="4HBT"/>
    <property type="match status" value="1"/>
</dbReference>
<comment type="similarity">
    <text evidence="1">Belongs to the acyl coenzyme A hydrolase family.</text>
</comment>
<keyword evidence="3" id="KW-0378">Hydrolase</keyword>
<feature type="domain" description="HotDog ACOT-type" evidence="5">
    <location>
        <begin position="113"/>
        <end position="229"/>
    </location>
</feature>
<dbReference type="Proteomes" id="UP000054560">
    <property type="component" value="Unassembled WGS sequence"/>
</dbReference>
<dbReference type="InterPro" id="IPR029069">
    <property type="entry name" value="HotDog_dom_sf"/>
</dbReference>
<name>A0A0L0GED2_9EUKA</name>
<evidence type="ECO:0000256" key="1">
    <source>
        <dbReference type="ARBA" id="ARBA00010458"/>
    </source>
</evidence>
<dbReference type="PANTHER" id="PTHR12655:SF0">
    <property type="entry name" value="ACYL-COENZYME A THIOESTERASE 9, MITOCHONDRIAL"/>
    <property type="match status" value="1"/>
</dbReference>
<dbReference type="InterPro" id="IPR033120">
    <property type="entry name" value="HOTDOG_ACOT"/>
</dbReference>
<accession>A0A0L0GED2</accession>
<dbReference type="SUPFAM" id="SSF54637">
    <property type="entry name" value="Thioesterase/thiol ester dehydrase-isomerase"/>
    <property type="match status" value="2"/>
</dbReference>
<dbReference type="RefSeq" id="XP_014161277.1">
    <property type="nucleotide sequence ID" value="XM_014305802.1"/>
</dbReference>
<dbReference type="EMBL" id="KQ241612">
    <property type="protein sequence ID" value="KNC87375.1"/>
    <property type="molecule type" value="Genomic_DNA"/>
</dbReference>
<dbReference type="GO" id="GO:0047617">
    <property type="term" value="F:fatty acyl-CoA hydrolase activity"/>
    <property type="evidence" value="ECO:0007669"/>
    <property type="project" value="TreeGrafter"/>
</dbReference>
<dbReference type="Gene3D" id="3.10.129.10">
    <property type="entry name" value="Hotdog Thioesterase"/>
    <property type="match status" value="2"/>
</dbReference>
<dbReference type="PANTHER" id="PTHR12655">
    <property type="entry name" value="ACYL-COA THIOESTERASE"/>
    <property type="match status" value="1"/>
</dbReference>
<evidence type="ECO:0000256" key="2">
    <source>
        <dbReference type="ARBA" id="ARBA00022737"/>
    </source>
</evidence>
<dbReference type="STRING" id="667725.A0A0L0GED2"/>
<evidence type="ECO:0000313" key="6">
    <source>
        <dbReference type="EMBL" id="KNC87375.1"/>
    </source>
</evidence>
<evidence type="ECO:0000259" key="5">
    <source>
        <dbReference type="PROSITE" id="PS51770"/>
    </source>
</evidence>
<sequence>MDVILSGQVSSVGRTSLEVCIEISTADSAKDLILECFFVMAARDKAGKGVELPKLELNADMQRKSAERKAKRKQEAHDVSETMKNGLTAAEFQLLHEYITSAGKKYKSSTPMKDTELSAVKITEPQQRNTNNRIFGGYLMREAFEVAHAVAIEFAGPSARPFCMSVDEITFIKPVEIGSLVKFKGKVVYTGISKKAMQVKVKTYIHNLNTLERYTSNEFRFTFASEVPLPTVIPSTFVEGMNFLDGRRSHRRCKQLAKEQKSALQDNY</sequence>